<dbReference type="eggNOG" id="COG1861">
    <property type="taxonomic scope" value="Bacteria"/>
</dbReference>
<dbReference type="PANTHER" id="PTHR42866">
    <property type="entry name" value="3-DEOXY-MANNO-OCTULOSONATE CYTIDYLYLTRANSFERASE"/>
    <property type="match status" value="1"/>
</dbReference>
<name>M1WRX8_PSEP2</name>
<dbReference type="GO" id="GO:0005829">
    <property type="term" value="C:cytosol"/>
    <property type="evidence" value="ECO:0007669"/>
    <property type="project" value="TreeGrafter"/>
</dbReference>
<dbReference type="Gene3D" id="3.90.550.10">
    <property type="entry name" value="Spore Coat Polysaccharide Biosynthesis Protein SpsA, Chain A"/>
    <property type="match status" value="1"/>
</dbReference>
<proteinExistence type="predicted"/>
<evidence type="ECO:0000313" key="1">
    <source>
        <dbReference type="EMBL" id="CCH48592.1"/>
    </source>
</evidence>
<organism evidence="1 2">
    <name type="scientific">Pseudodesulfovibrio piezophilus (strain DSM 21447 / JCM 15486 / C1TLV30)</name>
    <name type="common">Desulfovibrio piezophilus</name>
    <dbReference type="NCBI Taxonomy" id="1322246"/>
    <lineage>
        <taxon>Bacteria</taxon>
        <taxon>Pseudomonadati</taxon>
        <taxon>Thermodesulfobacteriota</taxon>
        <taxon>Desulfovibrionia</taxon>
        <taxon>Desulfovibrionales</taxon>
        <taxon>Desulfovibrionaceae</taxon>
    </lineage>
</organism>
<dbReference type="PANTHER" id="PTHR42866:SF1">
    <property type="entry name" value="SPORE COAT POLYSACCHARIDE BIOSYNTHESIS PROTEIN SPSF"/>
    <property type="match status" value="1"/>
</dbReference>
<dbReference type="EMBL" id="FO203427">
    <property type="protein sequence ID" value="CCH48592.1"/>
    <property type="molecule type" value="Genomic_DNA"/>
</dbReference>
<dbReference type="CDD" id="cd02518">
    <property type="entry name" value="GT2_SpsF"/>
    <property type="match status" value="1"/>
</dbReference>
<dbReference type="HOGENOM" id="CLU_072501_0_0_7"/>
<protein>
    <submittedName>
        <fullName evidence="1">Acylneuraminate cytidylyltransferase</fullName>
    </submittedName>
</protein>
<keyword evidence="1" id="KW-0808">Transferase</keyword>
<dbReference type="KEGG" id="dpi:BN4_11355"/>
<gene>
    <name evidence="1" type="ordered locus">BN4_11355</name>
</gene>
<dbReference type="InterPro" id="IPR003329">
    <property type="entry name" value="Cytidylyl_trans"/>
</dbReference>
<dbReference type="GO" id="GO:0016779">
    <property type="term" value="F:nucleotidyltransferase activity"/>
    <property type="evidence" value="ECO:0007669"/>
    <property type="project" value="UniProtKB-KW"/>
</dbReference>
<dbReference type="PATRIC" id="fig|879567.3.peg.1410"/>
<reference evidence="2" key="2">
    <citation type="journal article" date="2013" name="Stand. Genomic Sci.">
        <title>Complete genome sequence of Desulfocapsa sulfexigens, a marine deltaproteobacterium specialized in disproportionating inorganic sulfur compounds.</title>
        <authorList>
            <person name="Finster K.W."/>
            <person name="Kjeldsen K.U."/>
            <person name="Kube M."/>
            <person name="Reinhardt R."/>
            <person name="Mussmann M."/>
            <person name="Amann R."/>
            <person name="Schreiber L."/>
        </authorList>
    </citation>
    <scope>NUCLEOTIDE SEQUENCE [LARGE SCALE GENOMIC DNA]</scope>
    <source>
        <strain evidence="2">DSM 10523 / SB164P1</strain>
    </source>
</reference>
<dbReference type="SUPFAM" id="SSF53448">
    <property type="entry name" value="Nucleotide-diphospho-sugar transferases"/>
    <property type="match status" value="1"/>
</dbReference>
<dbReference type="Pfam" id="PF02348">
    <property type="entry name" value="CTP_transf_3"/>
    <property type="match status" value="1"/>
</dbReference>
<accession>M1WRX8</accession>
<dbReference type="Proteomes" id="UP000011724">
    <property type="component" value="Chromosome"/>
</dbReference>
<keyword evidence="1" id="KW-0548">Nucleotidyltransferase</keyword>
<dbReference type="AlphaFoldDB" id="M1WRX8"/>
<dbReference type="InterPro" id="IPR029044">
    <property type="entry name" value="Nucleotide-diphossugar_trans"/>
</dbReference>
<dbReference type="STRING" id="1322246.BN4_11355"/>
<reference evidence="1 2" key="1">
    <citation type="journal article" date="2013" name="PLoS ONE">
        <title>The first genomic and proteomic characterization of a deep-sea sulfate reducer: insights into the piezophilic lifestyle of Desulfovibrio piezophilus.</title>
        <authorList>
            <person name="Pradel N."/>
            <person name="Ji B."/>
            <person name="Gimenez G."/>
            <person name="Talla E."/>
            <person name="Lenoble P."/>
            <person name="Garel M."/>
            <person name="Tamburini C."/>
            <person name="Fourquet P."/>
            <person name="Lebrun R."/>
            <person name="Bertin P."/>
            <person name="Denis Y."/>
            <person name="Pophillat M."/>
            <person name="Barbe V."/>
            <person name="Ollivier B."/>
            <person name="Dolla A."/>
        </authorList>
    </citation>
    <scope>NUCLEOTIDE SEQUENCE [LARGE SCALE GENOMIC DNA]</scope>
    <source>
        <strain evidence="2">DSM 10523 / SB164P1</strain>
    </source>
</reference>
<evidence type="ECO:0000313" key="2">
    <source>
        <dbReference type="Proteomes" id="UP000011724"/>
    </source>
</evidence>
<sequence length="238" mass="26939">MGSTRLPGKVCLPIMGRPMLEIELERLKACTCIDEIILATSNLETDNMVAEIGDHMGIRVFRGSEDDVLDRYYQAATMAQAQNIMRVTGDCPLIDCTICAATVSLYNSNTYDYVRTSPQVAEGLDCEVFSYAALKQAWEHAEIPMEREHVTYYINRDPKRFSLAELPMERDDSNYRVTVDEQDDFNVVSAIFEALTPKHGLHFSFDAVRDFLDNSPEVSKLNSTIIRNESFLKDLSKS</sequence>
<keyword evidence="2" id="KW-1185">Reference proteome</keyword>